<sequence>MKRRFRLTRSNDIKRVRRAGKSYAHPLVVLVVSTASENTHRIAIITGKSVGGAVERNLIRRRLRAICDHLLPEMKPGFEAVLIARGPSQKAEFRDLENVVSSVFQRAGLINISNG</sequence>
<dbReference type="AlphaFoldDB" id="A0A0P6WYL5"/>
<keyword evidence="6 7" id="KW-0694">RNA-binding</keyword>
<dbReference type="InterPro" id="IPR020568">
    <property type="entry name" value="Ribosomal_Su5_D2-typ_SF"/>
</dbReference>
<comment type="subunit">
    <text evidence="7">Consists of a catalytic RNA component (M1 or rnpB) and a protein subunit.</text>
</comment>
<evidence type="ECO:0000313" key="10">
    <source>
        <dbReference type="Proteomes" id="UP000050430"/>
    </source>
</evidence>
<dbReference type="NCBIfam" id="TIGR00188">
    <property type="entry name" value="rnpA"/>
    <property type="match status" value="1"/>
</dbReference>
<dbReference type="HAMAP" id="MF_00227">
    <property type="entry name" value="RNase_P"/>
    <property type="match status" value="1"/>
</dbReference>
<keyword evidence="5 7" id="KW-0378">Hydrolase</keyword>
<reference evidence="9 10" key="1">
    <citation type="submission" date="2015-07" db="EMBL/GenBank/DDBJ databases">
        <title>Genome sequence of Leptolinea tardivitalis DSM 16556.</title>
        <authorList>
            <person name="Hemp J."/>
            <person name="Ward L.M."/>
            <person name="Pace L.A."/>
            <person name="Fischer W.W."/>
        </authorList>
    </citation>
    <scope>NUCLEOTIDE SEQUENCE [LARGE SCALE GENOMIC DNA]</scope>
    <source>
        <strain evidence="9 10">YMTK-2</strain>
    </source>
</reference>
<dbReference type="PANTHER" id="PTHR33992">
    <property type="entry name" value="RIBONUCLEASE P PROTEIN COMPONENT"/>
    <property type="match status" value="1"/>
</dbReference>
<protein>
    <recommendedName>
        <fullName evidence="7 8">Ribonuclease P protein component</fullName>
        <shortName evidence="7">RNase P protein</shortName>
        <shortName evidence="7">RNaseP protein</shortName>
        <ecNumber evidence="7 8">3.1.26.5</ecNumber>
    </recommendedName>
    <alternativeName>
        <fullName evidence="7">Protein C5</fullName>
    </alternativeName>
</protein>
<dbReference type="Proteomes" id="UP000050430">
    <property type="component" value="Unassembled WGS sequence"/>
</dbReference>
<name>A0A0P6WYL5_9CHLR</name>
<keyword evidence="2 7" id="KW-0819">tRNA processing</keyword>
<keyword evidence="10" id="KW-1185">Reference proteome</keyword>
<dbReference type="SUPFAM" id="SSF54211">
    <property type="entry name" value="Ribosomal protein S5 domain 2-like"/>
    <property type="match status" value="1"/>
</dbReference>
<organism evidence="9 10">
    <name type="scientific">Leptolinea tardivitalis</name>
    <dbReference type="NCBI Taxonomy" id="229920"/>
    <lineage>
        <taxon>Bacteria</taxon>
        <taxon>Bacillati</taxon>
        <taxon>Chloroflexota</taxon>
        <taxon>Anaerolineae</taxon>
        <taxon>Anaerolineales</taxon>
        <taxon>Anaerolineaceae</taxon>
        <taxon>Leptolinea</taxon>
    </lineage>
</organism>
<proteinExistence type="inferred from homology"/>
<evidence type="ECO:0000256" key="4">
    <source>
        <dbReference type="ARBA" id="ARBA00022759"/>
    </source>
</evidence>
<comment type="catalytic activity">
    <reaction evidence="7">
        <text>Endonucleolytic cleavage of RNA, removing 5'-extranucleotides from tRNA precursor.</text>
        <dbReference type="EC" id="3.1.26.5"/>
    </reaction>
</comment>
<gene>
    <name evidence="7" type="primary">rnpA</name>
    <name evidence="9" type="ORF">ADM99_09525</name>
</gene>
<keyword evidence="4 7" id="KW-0255">Endonuclease</keyword>
<evidence type="ECO:0000256" key="2">
    <source>
        <dbReference type="ARBA" id="ARBA00022694"/>
    </source>
</evidence>
<dbReference type="GO" id="GO:0030677">
    <property type="term" value="C:ribonuclease P complex"/>
    <property type="evidence" value="ECO:0007669"/>
    <property type="project" value="TreeGrafter"/>
</dbReference>
<accession>A0A0P6WYL5</accession>
<dbReference type="Pfam" id="PF00825">
    <property type="entry name" value="Ribonuclease_P"/>
    <property type="match status" value="1"/>
</dbReference>
<evidence type="ECO:0000256" key="8">
    <source>
        <dbReference type="NCBIfam" id="TIGR00188"/>
    </source>
</evidence>
<dbReference type="EMBL" id="LGCK01000010">
    <property type="protein sequence ID" value="KPL71696.1"/>
    <property type="molecule type" value="Genomic_DNA"/>
</dbReference>
<dbReference type="GO" id="GO:0001682">
    <property type="term" value="P:tRNA 5'-leader removal"/>
    <property type="evidence" value="ECO:0007669"/>
    <property type="project" value="UniProtKB-UniRule"/>
</dbReference>
<dbReference type="EC" id="3.1.26.5" evidence="7 8"/>
<dbReference type="PANTHER" id="PTHR33992:SF1">
    <property type="entry name" value="RIBONUCLEASE P PROTEIN COMPONENT"/>
    <property type="match status" value="1"/>
</dbReference>
<dbReference type="RefSeq" id="WP_062420286.1">
    <property type="nucleotide sequence ID" value="NZ_BBYA01000001.1"/>
</dbReference>
<evidence type="ECO:0000256" key="6">
    <source>
        <dbReference type="ARBA" id="ARBA00022884"/>
    </source>
</evidence>
<dbReference type="GO" id="GO:0000049">
    <property type="term" value="F:tRNA binding"/>
    <property type="evidence" value="ECO:0007669"/>
    <property type="project" value="UniProtKB-UniRule"/>
</dbReference>
<dbReference type="GO" id="GO:0004526">
    <property type="term" value="F:ribonuclease P activity"/>
    <property type="evidence" value="ECO:0007669"/>
    <property type="project" value="UniProtKB-UniRule"/>
</dbReference>
<evidence type="ECO:0000256" key="3">
    <source>
        <dbReference type="ARBA" id="ARBA00022722"/>
    </source>
</evidence>
<evidence type="ECO:0000313" key="9">
    <source>
        <dbReference type="EMBL" id="KPL71696.1"/>
    </source>
</evidence>
<evidence type="ECO:0000256" key="5">
    <source>
        <dbReference type="ARBA" id="ARBA00022801"/>
    </source>
</evidence>
<dbReference type="InterPro" id="IPR020539">
    <property type="entry name" value="RNase_P_CS"/>
</dbReference>
<dbReference type="PROSITE" id="PS00648">
    <property type="entry name" value="RIBONUCLEASE_P"/>
    <property type="match status" value="1"/>
</dbReference>
<dbReference type="Gene3D" id="3.30.230.10">
    <property type="match status" value="1"/>
</dbReference>
<dbReference type="OrthoDB" id="166028at2"/>
<dbReference type="InterPro" id="IPR014721">
    <property type="entry name" value="Ribsml_uS5_D2-typ_fold_subgr"/>
</dbReference>
<comment type="function">
    <text evidence="1 7">RNaseP catalyzes the removal of the 5'-leader sequence from pre-tRNA to produce the mature 5'-terminus. It can also cleave other RNA substrates such as 4.5S RNA. The protein component plays an auxiliary but essential role in vivo by binding to the 5'-leader sequence and broadening the substrate specificity of the ribozyme.</text>
</comment>
<keyword evidence="3 7" id="KW-0540">Nuclease</keyword>
<comment type="caution">
    <text evidence="9">The sequence shown here is derived from an EMBL/GenBank/DDBJ whole genome shotgun (WGS) entry which is preliminary data.</text>
</comment>
<evidence type="ECO:0000256" key="1">
    <source>
        <dbReference type="ARBA" id="ARBA00002663"/>
    </source>
</evidence>
<dbReference type="InterPro" id="IPR000100">
    <property type="entry name" value="RNase_P"/>
</dbReference>
<dbReference type="STRING" id="229920.ADM99_09525"/>
<comment type="similarity">
    <text evidence="7">Belongs to the RnpA family.</text>
</comment>
<evidence type="ECO:0000256" key="7">
    <source>
        <dbReference type="HAMAP-Rule" id="MF_00227"/>
    </source>
</evidence>
<dbReference type="GO" id="GO:0042781">
    <property type="term" value="F:3'-tRNA processing endoribonuclease activity"/>
    <property type="evidence" value="ECO:0007669"/>
    <property type="project" value="TreeGrafter"/>
</dbReference>